<proteinExistence type="predicted"/>
<dbReference type="Gene3D" id="3.30.420.10">
    <property type="entry name" value="Ribonuclease H-like superfamily/Ribonuclease H"/>
    <property type="match status" value="1"/>
</dbReference>
<gene>
    <name evidence="1" type="ORF">UFOVP139_31</name>
</gene>
<dbReference type="PANTHER" id="PTHR36015:SF6">
    <property type="entry name" value="HOLLIDAY JUNCTION RESOLVASE MOC1, CHLOROPLASTIC-RELATED"/>
    <property type="match status" value="1"/>
</dbReference>
<reference evidence="1" key="1">
    <citation type="submission" date="2020-04" db="EMBL/GenBank/DDBJ databases">
        <authorList>
            <person name="Chiriac C."/>
            <person name="Salcher M."/>
            <person name="Ghai R."/>
            <person name="Kavagutti S V."/>
        </authorList>
    </citation>
    <scope>NUCLEOTIDE SEQUENCE</scope>
</reference>
<dbReference type="InterPro" id="IPR045290">
    <property type="entry name" value="MOC1-like"/>
</dbReference>
<protein>
    <submittedName>
        <fullName evidence="1">Uncharacterized protein</fullName>
    </submittedName>
</protein>
<sequence>MKYYVGFDPGLDGAFAVLTAAGDIVQVFDMPTVEVLSGTSLKRKIAPAVIASELRIFTEEDIFGIVEQVSAMPGQGVTSMFNFGKSVGLLEGMLAGMGIPFTTVTPAQWKRKMGANASKDGARELAMRQWPAHADTFKRKKDDGRAEACLLALYQIKYGV</sequence>
<dbReference type="GO" id="GO:0003676">
    <property type="term" value="F:nucleic acid binding"/>
    <property type="evidence" value="ECO:0007669"/>
    <property type="project" value="InterPro"/>
</dbReference>
<dbReference type="CDD" id="cd22992">
    <property type="entry name" value="MOC1"/>
    <property type="match status" value="1"/>
</dbReference>
<evidence type="ECO:0000313" key="1">
    <source>
        <dbReference type="EMBL" id="CAB4132216.1"/>
    </source>
</evidence>
<dbReference type="PANTHER" id="PTHR36015">
    <property type="entry name" value="HOLLIDAY JUNCTION RESOLVASE MOC1, CHLOROPLASTIC-RELATED"/>
    <property type="match status" value="1"/>
</dbReference>
<name>A0A6J5LGH4_9CAUD</name>
<dbReference type="EMBL" id="LR796259">
    <property type="protein sequence ID" value="CAB4132216.1"/>
    <property type="molecule type" value="Genomic_DNA"/>
</dbReference>
<dbReference type="GO" id="GO:0008821">
    <property type="term" value="F:crossover junction DNA endonuclease activity"/>
    <property type="evidence" value="ECO:0007669"/>
    <property type="project" value="InterPro"/>
</dbReference>
<organism evidence="1">
    <name type="scientific">uncultured Caudovirales phage</name>
    <dbReference type="NCBI Taxonomy" id="2100421"/>
    <lineage>
        <taxon>Viruses</taxon>
        <taxon>Duplodnaviria</taxon>
        <taxon>Heunggongvirae</taxon>
        <taxon>Uroviricota</taxon>
        <taxon>Caudoviricetes</taxon>
        <taxon>Peduoviridae</taxon>
        <taxon>Maltschvirus</taxon>
        <taxon>Maltschvirus maltsch</taxon>
    </lineage>
</organism>
<dbReference type="InterPro" id="IPR036397">
    <property type="entry name" value="RNaseH_sf"/>
</dbReference>
<accession>A0A6J5LGH4</accession>